<dbReference type="RefSeq" id="WP_258812566.1">
    <property type="nucleotide sequence ID" value="NZ_JANUGU010000004.1"/>
</dbReference>
<feature type="transmembrane region" description="Helical" evidence="19">
    <location>
        <begin position="201"/>
        <end position="219"/>
    </location>
</feature>
<evidence type="ECO:0000256" key="4">
    <source>
        <dbReference type="ARBA" id="ARBA00010561"/>
    </source>
</evidence>
<evidence type="ECO:0000256" key="3">
    <source>
        <dbReference type="ARBA" id="ARBA00004663"/>
    </source>
</evidence>
<comment type="caution">
    <text evidence="20">The sequence shown here is derived from an EMBL/GenBank/DDBJ whole genome shotgun (WGS) entry which is preliminary data.</text>
</comment>
<evidence type="ECO:0000256" key="11">
    <source>
        <dbReference type="ARBA" id="ARBA00022842"/>
    </source>
</evidence>
<evidence type="ECO:0000256" key="9">
    <source>
        <dbReference type="ARBA" id="ARBA00022679"/>
    </source>
</evidence>
<feature type="transmembrane region" description="Helical" evidence="19">
    <location>
        <begin position="177"/>
        <end position="195"/>
    </location>
</feature>
<reference evidence="20 21" key="1">
    <citation type="submission" date="2022-08" db="EMBL/GenBank/DDBJ databases">
        <title>Reclassification of Massilia species as members of the genera Telluria, Duganella, Pseudoduganella, Mokoshia gen. nov. and Zemynaea gen. nov. using orthogonal and non-orthogonal genome-based approaches.</title>
        <authorList>
            <person name="Bowman J.P."/>
        </authorList>
    </citation>
    <scope>NUCLEOTIDE SEQUENCE [LARGE SCALE GENOMIC DNA]</scope>
    <source>
        <strain evidence="20 21">JCM 31606</strain>
    </source>
</reference>
<evidence type="ECO:0000256" key="19">
    <source>
        <dbReference type="HAMAP-Rule" id="MF_00719"/>
    </source>
</evidence>
<dbReference type="NCBIfam" id="NF001277">
    <property type="entry name" value="PRK00235.1-3"/>
    <property type="match status" value="1"/>
</dbReference>
<comment type="subcellular location">
    <subcellularLocation>
        <location evidence="2 19">Cell membrane</location>
        <topology evidence="2 19">Multi-pass membrane protein</topology>
    </subcellularLocation>
</comment>
<name>A0ABT2CYJ3_9BURK</name>
<evidence type="ECO:0000256" key="14">
    <source>
        <dbReference type="ARBA" id="ARBA00025228"/>
    </source>
</evidence>
<evidence type="ECO:0000313" key="21">
    <source>
        <dbReference type="Proteomes" id="UP001204621"/>
    </source>
</evidence>
<dbReference type="EC" id="2.7.8.26" evidence="5 19"/>
<comment type="catalytic activity">
    <reaction evidence="17 19">
        <text>alpha-ribazole + adenosylcob(III)inamide-GDP = adenosylcob(III)alamin + GMP + H(+)</text>
        <dbReference type="Rhea" id="RHEA:16049"/>
        <dbReference type="ChEBI" id="CHEBI:10329"/>
        <dbReference type="ChEBI" id="CHEBI:15378"/>
        <dbReference type="ChEBI" id="CHEBI:18408"/>
        <dbReference type="ChEBI" id="CHEBI:58115"/>
        <dbReference type="ChEBI" id="CHEBI:60487"/>
        <dbReference type="EC" id="2.7.8.26"/>
    </reaction>
</comment>
<evidence type="ECO:0000256" key="12">
    <source>
        <dbReference type="ARBA" id="ARBA00022989"/>
    </source>
</evidence>
<evidence type="ECO:0000256" key="1">
    <source>
        <dbReference type="ARBA" id="ARBA00001946"/>
    </source>
</evidence>
<evidence type="ECO:0000256" key="5">
    <source>
        <dbReference type="ARBA" id="ARBA00013200"/>
    </source>
</evidence>
<dbReference type="PANTHER" id="PTHR34148:SF1">
    <property type="entry name" value="ADENOSYLCOBINAMIDE-GDP RIBAZOLETRANSFERASE"/>
    <property type="match status" value="1"/>
</dbReference>
<keyword evidence="9 19" id="KW-0808">Transferase</keyword>
<keyword evidence="11 19" id="KW-0460">Magnesium</keyword>
<comment type="similarity">
    <text evidence="4 19">Belongs to the CobS family.</text>
</comment>
<keyword evidence="10 19" id="KW-0812">Transmembrane</keyword>
<keyword evidence="13 19" id="KW-0472">Membrane</keyword>
<evidence type="ECO:0000256" key="6">
    <source>
        <dbReference type="ARBA" id="ARBA00015850"/>
    </source>
</evidence>
<protein>
    <recommendedName>
        <fullName evidence="6 19">Adenosylcobinamide-GDP ribazoletransferase</fullName>
        <ecNumber evidence="5 19">2.7.8.26</ecNumber>
    </recommendedName>
    <alternativeName>
        <fullName evidence="16 19">Cobalamin synthase</fullName>
    </alternativeName>
    <alternativeName>
        <fullName evidence="15 19">Cobalamin-5'-phosphate synthase</fullName>
    </alternativeName>
</protein>
<dbReference type="PANTHER" id="PTHR34148">
    <property type="entry name" value="ADENOSYLCOBINAMIDE-GDP RIBAZOLETRANSFERASE"/>
    <property type="match status" value="1"/>
</dbReference>
<evidence type="ECO:0000256" key="8">
    <source>
        <dbReference type="ARBA" id="ARBA00022573"/>
    </source>
</evidence>
<keyword evidence="21" id="KW-1185">Reference proteome</keyword>
<proteinExistence type="inferred from homology"/>
<feature type="transmembrane region" description="Helical" evidence="19">
    <location>
        <begin position="7"/>
        <end position="30"/>
    </location>
</feature>
<evidence type="ECO:0000256" key="17">
    <source>
        <dbReference type="ARBA" id="ARBA00048623"/>
    </source>
</evidence>
<dbReference type="Pfam" id="PF02654">
    <property type="entry name" value="CobS"/>
    <property type="match status" value="1"/>
</dbReference>
<evidence type="ECO:0000256" key="15">
    <source>
        <dbReference type="ARBA" id="ARBA00032605"/>
    </source>
</evidence>
<dbReference type="InterPro" id="IPR003805">
    <property type="entry name" value="CobS"/>
</dbReference>
<evidence type="ECO:0000256" key="18">
    <source>
        <dbReference type="ARBA" id="ARBA00049504"/>
    </source>
</evidence>
<evidence type="ECO:0000256" key="7">
    <source>
        <dbReference type="ARBA" id="ARBA00022475"/>
    </source>
</evidence>
<evidence type="ECO:0000256" key="13">
    <source>
        <dbReference type="ARBA" id="ARBA00023136"/>
    </source>
</evidence>
<feature type="transmembrane region" description="Helical" evidence="19">
    <location>
        <begin position="135"/>
        <end position="156"/>
    </location>
</feature>
<keyword evidence="7 19" id="KW-1003">Cell membrane</keyword>
<dbReference type="HAMAP" id="MF_00719">
    <property type="entry name" value="CobS"/>
    <property type="match status" value="1"/>
</dbReference>
<comment type="function">
    <text evidence="14 19">Joins adenosylcobinamide-GDP and alpha-ribazole to generate adenosylcobalamin (Ado-cobalamin). Also synthesizes adenosylcobalamin 5'-phosphate from adenosylcobinamide-GDP and alpha-ribazole 5'-phosphate.</text>
</comment>
<comment type="cofactor">
    <cofactor evidence="1 19">
        <name>Mg(2+)</name>
        <dbReference type="ChEBI" id="CHEBI:18420"/>
    </cofactor>
</comment>
<keyword evidence="12 19" id="KW-1133">Transmembrane helix</keyword>
<feature type="transmembrane region" description="Helical" evidence="19">
    <location>
        <begin position="36"/>
        <end position="59"/>
    </location>
</feature>
<feature type="transmembrane region" description="Helical" evidence="19">
    <location>
        <begin position="109"/>
        <end position="129"/>
    </location>
</feature>
<keyword evidence="8 19" id="KW-0169">Cobalamin biosynthesis</keyword>
<accession>A0ABT2CYJ3</accession>
<evidence type="ECO:0000256" key="16">
    <source>
        <dbReference type="ARBA" id="ARBA00032853"/>
    </source>
</evidence>
<evidence type="ECO:0000256" key="10">
    <source>
        <dbReference type="ARBA" id="ARBA00022692"/>
    </source>
</evidence>
<organism evidence="20 21">
    <name type="scientific">Massilia terrae</name>
    <dbReference type="NCBI Taxonomy" id="1811224"/>
    <lineage>
        <taxon>Bacteria</taxon>
        <taxon>Pseudomonadati</taxon>
        <taxon>Pseudomonadota</taxon>
        <taxon>Betaproteobacteria</taxon>
        <taxon>Burkholderiales</taxon>
        <taxon>Oxalobacteraceae</taxon>
        <taxon>Telluria group</taxon>
        <taxon>Massilia</taxon>
    </lineage>
</organism>
<dbReference type="GO" id="GO:0051073">
    <property type="term" value="F:adenosylcobinamide-GDP ribazoletransferase activity"/>
    <property type="evidence" value="ECO:0007669"/>
    <property type="project" value="UniProtKB-EC"/>
</dbReference>
<evidence type="ECO:0000313" key="20">
    <source>
        <dbReference type="EMBL" id="MCS0659054.1"/>
    </source>
</evidence>
<evidence type="ECO:0000256" key="2">
    <source>
        <dbReference type="ARBA" id="ARBA00004651"/>
    </source>
</evidence>
<comment type="catalytic activity">
    <reaction evidence="18 19">
        <text>alpha-ribazole 5'-phosphate + adenosylcob(III)inamide-GDP = adenosylcob(III)alamin 5'-phosphate + GMP + H(+)</text>
        <dbReference type="Rhea" id="RHEA:23560"/>
        <dbReference type="ChEBI" id="CHEBI:15378"/>
        <dbReference type="ChEBI" id="CHEBI:57918"/>
        <dbReference type="ChEBI" id="CHEBI:58115"/>
        <dbReference type="ChEBI" id="CHEBI:60487"/>
        <dbReference type="ChEBI" id="CHEBI:60493"/>
        <dbReference type="EC" id="2.7.8.26"/>
    </reaction>
</comment>
<comment type="pathway">
    <text evidence="3 19">Cofactor biosynthesis; adenosylcobalamin biosynthesis; adenosylcobalamin from cob(II)yrinate a,c-diamide: step 7/7.</text>
</comment>
<dbReference type="EMBL" id="JANUGU010000004">
    <property type="protein sequence ID" value="MCS0659054.1"/>
    <property type="molecule type" value="Genomic_DNA"/>
</dbReference>
<dbReference type="Proteomes" id="UP001204621">
    <property type="component" value="Unassembled WGS sequence"/>
</dbReference>
<gene>
    <name evidence="19" type="primary">cobS</name>
    <name evidence="20" type="ORF">NX778_13375</name>
</gene>
<dbReference type="NCBIfam" id="TIGR00317">
    <property type="entry name" value="cobS"/>
    <property type="match status" value="1"/>
</dbReference>
<sequence length="259" mass="26940">MQQIRLFFIALQFFTRLPIPAWVGFEAAWLQHASRYFPLVGCVVGVLAAATYFAASLVLPAPVAAVLSSAASIYLTGAFHEDGFADTCDGLGGGTSRERVLEIMKDSRVGAYGAIGIVCMLAAKLSALAMLPPRVAIAALLLAHPLSRLAATALIWKLDYVRGEGKAKPLAQHMTGGEFGIAAATCLLPAAVVLASGWVPAAAVLAAALAAMLAALWLGRKLVRRIGGYTGDCLGAVQQLAEVAIYIALLATLGHGAWV</sequence>